<feature type="transmembrane region" description="Helical" evidence="1">
    <location>
        <begin position="99"/>
        <end position="117"/>
    </location>
</feature>
<feature type="transmembrane region" description="Helical" evidence="1">
    <location>
        <begin position="62"/>
        <end position="87"/>
    </location>
</feature>
<gene>
    <name evidence="2" type="ORF">GCM10009560_76070</name>
</gene>
<feature type="transmembrane region" description="Helical" evidence="1">
    <location>
        <begin position="12"/>
        <end position="30"/>
    </location>
</feature>
<sequence length="188" mass="20017">MAGDWILRVTRAAVFAVACVVLACLAHLVGGGMVHAEALVAGLALTLPAALALAWRERSLPPILFILALVQAGLHTLFGAMCPVAVIPANEHLTHGGPGVGMLVAHAWAVVLTALWLERGERALWSLLRLLLTCGFRLLRVVLGEREHLRPPSRPVRPSACPSVAPLRHVLVRRGPPPGIVAAVDRAW</sequence>
<dbReference type="EMBL" id="BAAAHQ010000056">
    <property type="protein sequence ID" value="GAA0953312.1"/>
    <property type="molecule type" value="Genomic_DNA"/>
</dbReference>
<protein>
    <recommendedName>
        <fullName evidence="4">MFS transporter</fullName>
    </recommendedName>
</protein>
<accession>A0ABP4BSQ9</accession>
<keyword evidence="1" id="KW-1133">Transmembrane helix</keyword>
<keyword evidence="1" id="KW-0812">Transmembrane</keyword>
<organism evidence="2 3">
    <name type="scientific">Nonomuraea longicatena</name>
    <dbReference type="NCBI Taxonomy" id="83682"/>
    <lineage>
        <taxon>Bacteria</taxon>
        <taxon>Bacillati</taxon>
        <taxon>Actinomycetota</taxon>
        <taxon>Actinomycetes</taxon>
        <taxon>Streptosporangiales</taxon>
        <taxon>Streptosporangiaceae</taxon>
        <taxon>Nonomuraea</taxon>
    </lineage>
</organism>
<evidence type="ECO:0008006" key="4">
    <source>
        <dbReference type="Google" id="ProtNLM"/>
    </source>
</evidence>
<dbReference type="Proteomes" id="UP001501578">
    <property type="component" value="Unassembled WGS sequence"/>
</dbReference>
<evidence type="ECO:0000313" key="2">
    <source>
        <dbReference type="EMBL" id="GAA0953312.1"/>
    </source>
</evidence>
<keyword evidence="1" id="KW-0472">Membrane</keyword>
<feature type="transmembrane region" description="Helical" evidence="1">
    <location>
        <begin position="36"/>
        <end position="55"/>
    </location>
</feature>
<evidence type="ECO:0000313" key="3">
    <source>
        <dbReference type="Proteomes" id="UP001501578"/>
    </source>
</evidence>
<dbReference type="RefSeq" id="WP_343955180.1">
    <property type="nucleotide sequence ID" value="NZ_BAAAHQ010000056.1"/>
</dbReference>
<name>A0ABP4BSQ9_9ACTN</name>
<keyword evidence="3" id="KW-1185">Reference proteome</keyword>
<proteinExistence type="predicted"/>
<comment type="caution">
    <text evidence="2">The sequence shown here is derived from an EMBL/GenBank/DDBJ whole genome shotgun (WGS) entry which is preliminary data.</text>
</comment>
<reference evidence="3" key="1">
    <citation type="journal article" date="2019" name="Int. J. Syst. Evol. Microbiol.">
        <title>The Global Catalogue of Microorganisms (GCM) 10K type strain sequencing project: providing services to taxonomists for standard genome sequencing and annotation.</title>
        <authorList>
            <consortium name="The Broad Institute Genomics Platform"/>
            <consortium name="The Broad Institute Genome Sequencing Center for Infectious Disease"/>
            <person name="Wu L."/>
            <person name="Ma J."/>
        </authorList>
    </citation>
    <scope>NUCLEOTIDE SEQUENCE [LARGE SCALE GENOMIC DNA]</scope>
    <source>
        <strain evidence="3">JCM 11136</strain>
    </source>
</reference>
<evidence type="ECO:0000256" key="1">
    <source>
        <dbReference type="SAM" id="Phobius"/>
    </source>
</evidence>